<sequence length="127" mass="14968">MAKSNTKKNKGSRRHQKPRSRKRSQSSTDFSRNYSLYIRRVLKEVDPQKSISSHTVDIMNTMINNIFERISTQAYNLMCFRNRCTLTHEDIQKAMYMLFPGKRSKYAVTFGSEAVQRYVHSKNNVPR</sequence>
<dbReference type="GeneID" id="114494261"/>
<dbReference type="GO" id="GO:0003677">
    <property type="term" value="F:DNA binding"/>
    <property type="evidence" value="ECO:0007669"/>
    <property type="project" value="InterPro"/>
</dbReference>
<name>A0A6J2LBC4_9CHIR</name>
<organism evidence="4 5">
    <name type="scientific">Phyllostomus discolor</name>
    <name type="common">pale spear-nosed bat</name>
    <dbReference type="NCBI Taxonomy" id="89673"/>
    <lineage>
        <taxon>Eukaryota</taxon>
        <taxon>Metazoa</taxon>
        <taxon>Chordata</taxon>
        <taxon>Craniata</taxon>
        <taxon>Vertebrata</taxon>
        <taxon>Euteleostomi</taxon>
        <taxon>Mammalia</taxon>
        <taxon>Eutheria</taxon>
        <taxon>Laurasiatheria</taxon>
        <taxon>Chiroptera</taxon>
        <taxon>Yangochiroptera</taxon>
        <taxon>Phyllostomidae</taxon>
        <taxon>Phyllostominae</taxon>
        <taxon>Phyllostomus</taxon>
    </lineage>
</organism>
<dbReference type="Proteomes" id="UP000504628">
    <property type="component" value="Chromosome 3"/>
</dbReference>
<dbReference type="AlphaFoldDB" id="A0A6J2LBC4"/>
<evidence type="ECO:0000256" key="2">
    <source>
        <dbReference type="SAM" id="MobiDB-lite"/>
    </source>
</evidence>
<dbReference type="FunFam" id="1.10.20.10:FF:000043">
    <property type="entry name" value="Histone H2B"/>
    <property type="match status" value="1"/>
</dbReference>
<feature type="region of interest" description="Disordered" evidence="2">
    <location>
        <begin position="1"/>
        <end position="31"/>
    </location>
</feature>
<dbReference type="GO" id="GO:0000786">
    <property type="term" value="C:nucleosome"/>
    <property type="evidence" value="ECO:0007669"/>
    <property type="project" value="InterPro"/>
</dbReference>
<dbReference type="PRINTS" id="PR00621">
    <property type="entry name" value="HISTONEH2B"/>
</dbReference>
<evidence type="ECO:0000313" key="4">
    <source>
        <dbReference type="Proteomes" id="UP000504628"/>
    </source>
</evidence>
<proteinExistence type="inferred from homology"/>
<evidence type="ECO:0000259" key="3">
    <source>
        <dbReference type="Pfam" id="PF00125"/>
    </source>
</evidence>
<dbReference type="SUPFAM" id="SSF47113">
    <property type="entry name" value="Histone-fold"/>
    <property type="match status" value="1"/>
</dbReference>
<dbReference type="GO" id="GO:0046982">
    <property type="term" value="F:protein heterodimerization activity"/>
    <property type="evidence" value="ECO:0007669"/>
    <property type="project" value="InterPro"/>
</dbReference>
<gene>
    <name evidence="5" type="primary">LOC114494261</name>
</gene>
<dbReference type="GO" id="GO:0005634">
    <property type="term" value="C:nucleus"/>
    <property type="evidence" value="ECO:0007669"/>
    <property type="project" value="UniProtKB-ARBA"/>
</dbReference>
<dbReference type="Gene3D" id="1.10.20.10">
    <property type="entry name" value="Histone, subunit A"/>
    <property type="match status" value="1"/>
</dbReference>
<dbReference type="FunCoup" id="A0A6J2LBC4">
    <property type="interactions" value="3"/>
</dbReference>
<dbReference type="KEGG" id="pdic:114494261"/>
<dbReference type="SMART" id="SM00427">
    <property type="entry name" value="H2B"/>
    <property type="match status" value="1"/>
</dbReference>
<dbReference type="InParanoid" id="A0A6J2LBC4"/>
<evidence type="ECO:0000313" key="5">
    <source>
        <dbReference type="RefSeq" id="XP_028365057.1"/>
    </source>
</evidence>
<keyword evidence="4" id="KW-1185">Reference proteome</keyword>
<protein>
    <submittedName>
        <fullName evidence="5">Histone H2B subacrosomal variant-like</fullName>
    </submittedName>
</protein>
<dbReference type="InterPro" id="IPR000558">
    <property type="entry name" value="Histone_H2B"/>
</dbReference>
<evidence type="ECO:0000256" key="1">
    <source>
        <dbReference type="ARBA" id="ARBA00006846"/>
    </source>
</evidence>
<feature type="compositionally biased region" description="Basic residues" evidence="2">
    <location>
        <begin position="1"/>
        <end position="24"/>
    </location>
</feature>
<accession>A0A6J2LBC4</accession>
<comment type="similarity">
    <text evidence="1">Belongs to the histone H2B family.</text>
</comment>
<dbReference type="InterPro" id="IPR007125">
    <property type="entry name" value="H2A/H2B/H3"/>
</dbReference>
<dbReference type="RefSeq" id="XP_028365057.1">
    <property type="nucleotide sequence ID" value="XM_028509256.2"/>
</dbReference>
<feature type="domain" description="Core Histone H2A/H2B/H3" evidence="3">
    <location>
        <begin position="17"/>
        <end position="96"/>
    </location>
</feature>
<dbReference type="CDD" id="cd22910">
    <property type="entry name" value="HFD_H2B"/>
    <property type="match status" value="1"/>
</dbReference>
<dbReference type="InterPro" id="IPR009072">
    <property type="entry name" value="Histone-fold"/>
</dbReference>
<dbReference type="OrthoDB" id="9448092at2759"/>
<reference evidence="5" key="1">
    <citation type="submission" date="2025-08" db="UniProtKB">
        <authorList>
            <consortium name="RefSeq"/>
        </authorList>
    </citation>
    <scope>IDENTIFICATION</scope>
    <source>
        <tissue evidence="5">Muscle</tissue>
    </source>
</reference>
<dbReference type="PANTHER" id="PTHR23428">
    <property type="entry name" value="HISTONE H2B"/>
    <property type="match status" value="1"/>
</dbReference>
<dbReference type="Pfam" id="PF00125">
    <property type="entry name" value="Histone"/>
    <property type="match status" value="1"/>
</dbReference>
<dbReference type="GO" id="GO:0030527">
    <property type="term" value="F:structural constituent of chromatin"/>
    <property type="evidence" value="ECO:0007669"/>
    <property type="project" value="InterPro"/>
</dbReference>